<evidence type="ECO:0000313" key="1">
    <source>
        <dbReference type="EMBL" id="KAG7046680.1"/>
    </source>
</evidence>
<name>A0A9P7QZI2_9PEZI</name>
<proteinExistence type="predicted"/>
<dbReference type="Proteomes" id="UP000699042">
    <property type="component" value="Unassembled WGS sequence"/>
</dbReference>
<comment type="caution">
    <text evidence="1">The sequence shown here is derived from an EMBL/GenBank/DDBJ whole genome shotgun (WGS) entry which is preliminary data.</text>
</comment>
<keyword evidence="2" id="KW-1185">Reference proteome</keyword>
<reference evidence="1" key="1">
    <citation type="submission" date="2021-05" db="EMBL/GenBank/DDBJ databases">
        <title>Comparative genomics of three Colletotrichum scovillei strains and genetic complementation revealed genes involved fungal growth and virulence on chili pepper.</title>
        <authorList>
            <person name="Hsieh D.-K."/>
            <person name="Chuang S.-C."/>
            <person name="Chen C.-Y."/>
            <person name="Chao Y.-T."/>
            <person name="Lu M.-Y.J."/>
            <person name="Lee M.-H."/>
            <person name="Shih M.-C."/>
        </authorList>
    </citation>
    <scope>NUCLEOTIDE SEQUENCE</scope>
    <source>
        <strain evidence="1">Coll-153</strain>
    </source>
</reference>
<dbReference type="EMBL" id="JAESDN010000008">
    <property type="protein sequence ID" value="KAG7046680.1"/>
    <property type="molecule type" value="Genomic_DNA"/>
</dbReference>
<protein>
    <submittedName>
        <fullName evidence="1">Uncharacterized protein</fullName>
    </submittedName>
</protein>
<dbReference type="AlphaFoldDB" id="A0A9P7QZI2"/>
<organism evidence="1 2">
    <name type="scientific">Colletotrichum scovillei</name>
    <dbReference type="NCBI Taxonomy" id="1209932"/>
    <lineage>
        <taxon>Eukaryota</taxon>
        <taxon>Fungi</taxon>
        <taxon>Dikarya</taxon>
        <taxon>Ascomycota</taxon>
        <taxon>Pezizomycotina</taxon>
        <taxon>Sordariomycetes</taxon>
        <taxon>Hypocreomycetidae</taxon>
        <taxon>Glomerellales</taxon>
        <taxon>Glomerellaceae</taxon>
        <taxon>Colletotrichum</taxon>
        <taxon>Colletotrichum acutatum species complex</taxon>
    </lineage>
</organism>
<accession>A0A9P7QZI2</accession>
<sequence>MAEFLTPANSRPKFSQLTTAFTSCKFPENPWTFVRQLLP</sequence>
<evidence type="ECO:0000313" key="2">
    <source>
        <dbReference type="Proteomes" id="UP000699042"/>
    </source>
</evidence>
<gene>
    <name evidence="1" type="ORF">JMJ77_014905</name>
</gene>